<sequence>MPIAIASRGFRGLYAARFTRVASAAVARPIVAQTQRLPRLAMSTKSGVSSPLVQHTAWQRLCVSDLDRLYPLLTAYIQQPSLAESVTELVMDFSSSDYSWPNDYPPDEPREPSLGVAGDLVRKHVCSLGLGDRETKAMLHVLRLWTNRPEIPPKGQPGDLPSEPDYLRDEFAGLAAVVLLSLCKNISTLHMAQPLSGFNPMLEDYLLKTNYGLLQAPGLQNLKKVEVLPGWWWNLETTYGHLEFLRLFQYFHRLPAINAISIDSFQEYQSYYTSFIPRTGNMKTLKLEHVDMDDFLLGLLISIPKVLVNLKVSLGGKEHMDGGVPTIHPQSIGRALAQHKETVAALDLDLDLCVLESTCKGKVLDSTDGTDDGDSDIEEFGRDYYKMDQETRLLVQKTPIALESYGWTIGSLHDFTSLTHLSIGIYALLGPPNSLGERLARLPPFRLIDALPPNLESFCLYGYKKGENIDVDEHVNEFLINKEARFPSLKEVKGIEEEVPGVAQLFPEESYLERMSARLKGEEEETSNQWPTPEFPDEWKPVEQSSLR</sequence>
<organism evidence="2 3">
    <name type="scientific">Clonostachys solani</name>
    <dbReference type="NCBI Taxonomy" id="160281"/>
    <lineage>
        <taxon>Eukaryota</taxon>
        <taxon>Fungi</taxon>
        <taxon>Dikarya</taxon>
        <taxon>Ascomycota</taxon>
        <taxon>Pezizomycotina</taxon>
        <taxon>Sordariomycetes</taxon>
        <taxon>Hypocreomycetidae</taxon>
        <taxon>Hypocreales</taxon>
        <taxon>Bionectriaceae</taxon>
        <taxon>Clonostachys</taxon>
    </lineage>
</organism>
<dbReference type="OrthoDB" id="3437411at2759"/>
<dbReference type="Proteomes" id="UP000775872">
    <property type="component" value="Unassembled WGS sequence"/>
</dbReference>
<gene>
    <name evidence="2" type="ORF">CSOL1703_00008798</name>
</gene>
<dbReference type="EMBL" id="CABFOC020000082">
    <property type="protein sequence ID" value="CAH0058319.1"/>
    <property type="molecule type" value="Genomic_DNA"/>
</dbReference>
<evidence type="ECO:0000313" key="2">
    <source>
        <dbReference type="EMBL" id="CAH0058319.1"/>
    </source>
</evidence>
<dbReference type="AlphaFoldDB" id="A0A9N9ZNL5"/>
<protein>
    <submittedName>
        <fullName evidence="2">Uncharacterized protein</fullName>
    </submittedName>
</protein>
<feature type="region of interest" description="Disordered" evidence="1">
    <location>
        <begin position="516"/>
        <end position="548"/>
    </location>
</feature>
<evidence type="ECO:0000313" key="3">
    <source>
        <dbReference type="Proteomes" id="UP000775872"/>
    </source>
</evidence>
<reference evidence="2" key="1">
    <citation type="submission" date="2021-10" db="EMBL/GenBank/DDBJ databases">
        <authorList>
            <person name="Piombo E."/>
        </authorList>
    </citation>
    <scope>NUCLEOTIDE SEQUENCE</scope>
</reference>
<evidence type="ECO:0000256" key="1">
    <source>
        <dbReference type="SAM" id="MobiDB-lite"/>
    </source>
</evidence>
<keyword evidence="3" id="KW-1185">Reference proteome</keyword>
<accession>A0A9N9ZNL5</accession>
<proteinExistence type="predicted"/>
<comment type="caution">
    <text evidence="2">The sequence shown here is derived from an EMBL/GenBank/DDBJ whole genome shotgun (WGS) entry which is preliminary data.</text>
</comment>
<name>A0A9N9ZNL5_9HYPO</name>